<keyword evidence="2" id="KW-1133">Transmembrane helix</keyword>
<feature type="coiled-coil region" evidence="1">
    <location>
        <begin position="28"/>
        <end position="62"/>
    </location>
</feature>
<dbReference type="Proteomes" id="UP000094056">
    <property type="component" value="Unassembled WGS sequence"/>
</dbReference>
<organism evidence="3 4">
    <name type="scientific">Candidatus Scalindua rubra</name>
    <dbReference type="NCBI Taxonomy" id="1872076"/>
    <lineage>
        <taxon>Bacteria</taxon>
        <taxon>Pseudomonadati</taxon>
        <taxon>Planctomycetota</taxon>
        <taxon>Candidatus Brocadiia</taxon>
        <taxon>Candidatus Brocadiales</taxon>
        <taxon>Candidatus Scalinduaceae</taxon>
        <taxon>Candidatus Scalindua</taxon>
    </lineage>
</organism>
<dbReference type="Gene3D" id="6.10.250.2540">
    <property type="match status" value="1"/>
</dbReference>
<reference evidence="3 4" key="1">
    <citation type="submission" date="2016-07" db="EMBL/GenBank/DDBJ databases">
        <title>Draft genome of Scalindua rubra, obtained from a brine-seawater interface in the Red Sea, sheds light on salt adaptation in anammox bacteria.</title>
        <authorList>
            <person name="Speth D.R."/>
            <person name="Lagkouvardos I."/>
            <person name="Wang Y."/>
            <person name="Qian P.-Y."/>
            <person name="Dutilh B.E."/>
            <person name="Jetten M.S."/>
        </authorList>
    </citation>
    <scope>NUCLEOTIDE SEQUENCE [LARGE SCALE GENOMIC DNA]</scope>
    <source>
        <strain evidence="3">BSI-1</strain>
    </source>
</reference>
<accession>A0A1E3XFQ4</accession>
<name>A0A1E3XFQ4_9BACT</name>
<sequence length="77" mass="9123">MDWAQVLAIVLPVMLAIIIGLFYSNRRFDDVNRRFDDMNRRIDDTNRKIDDLKTDLKADIREIRNLLLDFLKKEAGV</sequence>
<keyword evidence="2" id="KW-0812">Transmembrane</keyword>
<protein>
    <submittedName>
        <fullName evidence="3">Uncharacterized protein</fullName>
    </submittedName>
</protein>
<evidence type="ECO:0000313" key="3">
    <source>
        <dbReference type="EMBL" id="ODS34461.1"/>
    </source>
</evidence>
<feature type="transmembrane region" description="Helical" evidence="2">
    <location>
        <begin position="6"/>
        <end position="24"/>
    </location>
</feature>
<evidence type="ECO:0000256" key="1">
    <source>
        <dbReference type="SAM" id="Coils"/>
    </source>
</evidence>
<gene>
    <name evidence="3" type="ORF">SCARUB_00335</name>
</gene>
<dbReference type="EMBL" id="MAYW01000005">
    <property type="protein sequence ID" value="ODS34461.1"/>
    <property type="molecule type" value="Genomic_DNA"/>
</dbReference>
<keyword evidence="2" id="KW-0472">Membrane</keyword>
<keyword evidence="1" id="KW-0175">Coiled coil</keyword>
<evidence type="ECO:0000313" key="4">
    <source>
        <dbReference type="Proteomes" id="UP000094056"/>
    </source>
</evidence>
<comment type="caution">
    <text evidence="3">The sequence shown here is derived from an EMBL/GenBank/DDBJ whole genome shotgun (WGS) entry which is preliminary data.</text>
</comment>
<proteinExistence type="predicted"/>
<evidence type="ECO:0000256" key="2">
    <source>
        <dbReference type="SAM" id="Phobius"/>
    </source>
</evidence>
<dbReference type="AlphaFoldDB" id="A0A1E3XFQ4"/>